<comment type="caution">
    <text evidence="2">The sequence shown here is derived from an EMBL/GenBank/DDBJ whole genome shotgun (WGS) entry which is preliminary data.</text>
</comment>
<keyword evidence="1" id="KW-1133">Transmembrane helix</keyword>
<dbReference type="RefSeq" id="WP_157566418.1">
    <property type="nucleotide sequence ID" value="NZ_WPIK01000007.1"/>
</dbReference>
<feature type="transmembrane region" description="Helical" evidence="1">
    <location>
        <begin position="92"/>
        <end position="112"/>
    </location>
</feature>
<dbReference type="AlphaFoldDB" id="A0A7K1SX20"/>
<evidence type="ECO:0000313" key="3">
    <source>
        <dbReference type="Proteomes" id="UP000462014"/>
    </source>
</evidence>
<accession>A0A7K1SX20</accession>
<keyword evidence="1" id="KW-0472">Membrane</keyword>
<gene>
    <name evidence="2" type="ORF">GO621_09585</name>
</gene>
<protein>
    <submittedName>
        <fullName evidence="2">Uncharacterized protein</fullName>
    </submittedName>
</protein>
<reference evidence="2 3" key="1">
    <citation type="submission" date="2019-12" db="EMBL/GenBank/DDBJ databases">
        <title>Mucilaginibacter sp. HMF7410 genome sequencing and assembly.</title>
        <authorList>
            <person name="Kang H."/>
            <person name="Cha I."/>
            <person name="Kim H."/>
            <person name="Joh K."/>
        </authorList>
    </citation>
    <scope>NUCLEOTIDE SEQUENCE [LARGE SCALE GENOMIC DNA]</scope>
    <source>
        <strain evidence="2 3">HMF7410</strain>
    </source>
</reference>
<keyword evidence="3" id="KW-1185">Reference proteome</keyword>
<evidence type="ECO:0000256" key="1">
    <source>
        <dbReference type="SAM" id="Phobius"/>
    </source>
</evidence>
<dbReference type="EMBL" id="WPIK01000007">
    <property type="protein sequence ID" value="MVN21788.1"/>
    <property type="molecule type" value="Genomic_DNA"/>
</dbReference>
<organism evidence="2 3">
    <name type="scientific">Mucilaginibacter arboris</name>
    <dbReference type="NCBI Taxonomy" id="2682090"/>
    <lineage>
        <taxon>Bacteria</taxon>
        <taxon>Pseudomonadati</taxon>
        <taxon>Bacteroidota</taxon>
        <taxon>Sphingobacteriia</taxon>
        <taxon>Sphingobacteriales</taxon>
        <taxon>Sphingobacteriaceae</taxon>
        <taxon>Mucilaginibacter</taxon>
    </lineage>
</organism>
<evidence type="ECO:0000313" key="2">
    <source>
        <dbReference type="EMBL" id="MVN21788.1"/>
    </source>
</evidence>
<keyword evidence="1" id="KW-0812">Transmembrane</keyword>
<name>A0A7K1SX20_9SPHI</name>
<dbReference type="Proteomes" id="UP000462014">
    <property type="component" value="Unassembled WGS sequence"/>
</dbReference>
<proteinExistence type="predicted"/>
<feature type="transmembrane region" description="Helical" evidence="1">
    <location>
        <begin position="56"/>
        <end position="80"/>
    </location>
</feature>
<sequence length="149" mass="17477">MSVTKTILLDMVWPALYVSETFWKFWFLVFGTIVIELFVIKYFLKFSWKKSFFASLIGNCVSGFAGTFVMTWAMLFWHLVVDNFVHGTFNTINWVATYILMCLGSVFLETMTIKIIYKEPIKKLFLPMLTGNFLSYVFIAFILITKKHQ</sequence>
<feature type="transmembrane region" description="Helical" evidence="1">
    <location>
        <begin position="25"/>
        <end position="44"/>
    </location>
</feature>
<feature type="transmembrane region" description="Helical" evidence="1">
    <location>
        <begin position="124"/>
        <end position="144"/>
    </location>
</feature>